<comment type="subcellular location">
    <subcellularLocation>
        <location evidence="1">Membrane</location>
        <topology evidence="1">Multi-pass membrane protein</topology>
    </subcellularLocation>
</comment>
<evidence type="ECO:0000256" key="7">
    <source>
        <dbReference type="SAM" id="SignalP"/>
    </source>
</evidence>
<evidence type="ECO:0000256" key="4">
    <source>
        <dbReference type="ARBA" id="ARBA00022989"/>
    </source>
</evidence>
<comment type="similarity">
    <text evidence="2">Belongs to the ZIP transporter (TC 2.A.5) family.</text>
</comment>
<proteinExistence type="inferred from homology"/>
<name>A0AAJ6QY90_9ACAR</name>
<dbReference type="GO" id="GO:0005886">
    <property type="term" value="C:plasma membrane"/>
    <property type="evidence" value="ECO:0007669"/>
    <property type="project" value="TreeGrafter"/>
</dbReference>
<dbReference type="KEGG" id="goe:100903005"/>
<dbReference type="PANTHER" id="PTHR12191">
    <property type="entry name" value="SOLUTE CARRIER FAMILY 39"/>
    <property type="match status" value="1"/>
</dbReference>
<evidence type="ECO:0000256" key="5">
    <source>
        <dbReference type="ARBA" id="ARBA00023136"/>
    </source>
</evidence>
<dbReference type="PANTHER" id="PTHR12191:SF37">
    <property type="entry name" value="ZINC TRANSPORTER FOI"/>
    <property type="match status" value="1"/>
</dbReference>
<evidence type="ECO:0000256" key="6">
    <source>
        <dbReference type="SAM" id="Phobius"/>
    </source>
</evidence>
<protein>
    <submittedName>
        <fullName evidence="9">Zinc transporter ZIP8</fullName>
    </submittedName>
</protein>
<keyword evidence="4 6" id="KW-1133">Transmembrane helix</keyword>
<reference evidence="9" key="1">
    <citation type="submission" date="2025-08" db="UniProtKB">
        <authorList>
            <consortium name="RefSeq"/>
        </authorList>
    </citation>
    <scope>IDENTIFICATION</scope>
</reference>
<dbReference type="GO" id="GO:0140410">
    <property type="term" value="F:monoatomic cation:bicarbonate symporter activity"/>
    <property type="evidence" value="ECO:0007669"/>
    <property type="project" value="TreeGrafter"/>
</dbReference>
<feature type="chain" id="PRO_5042468990" evidence="7">
    <location>
        <begin position="21"/>
        <end position="478"/>
    </location>
</feature>
<dbReference type="RefSeq" id="XP_003747946.1">
    <property type="nucleotide sequence ID" value="XM_003747898.1"/>
</dbReference>
<feature type="transmembrane region" description="Helical" evidence="6">
    <location>
        <begin position="353"/>
        <end position="373"/>
    </location>
</feature>
<dbReference type="GO" id="GO:0071578">
    <property type="term" value="P:zinc ion import across plasma membrane"/>
    <property type="evidence" value="ECO:0007669"/>
    <property type="project" value="TreeGrafter"/>
</dbReference>
<evidence type="ECO:0000313" key="9">
    <source>
        <dbReference type="RefSeq" id="XP_003747946.1"/>
    </source>
</evidence>
<accession>A0AAJ6QY90</accession>
<evidence type="ECO:0000256" key="1">
    <source>
        <dbReference type="ARBA" id="ARBA00004141"/>
    </source>
</evidence>
<keyword evidence="5 6" id="KW-0472">Membrane</keyword>
<dbReference type="GO" id="GO:0005385">
    <property type="term" value="F:zinc ion transmembrane transporter activity"/>
    <property type="evidence" value="ECO:0007669"/>
    <property type="project" value="TreeGrafter"/>
</dbReference>
<feature type="transmembrane region" description="Helical" evidence="6">
    <location>
        <begin position="157"/>
        <end position="181"/>
    </location>
</feature>
<evidence type="ECO:0000256" key="3">
    <source>
        <dbReference type="ARBA" id="ARBA00022692"/>
    </source>
</evidence>
<gene>
    <name evidence="9" type="primary">LOC100903005</name>
</gene>
<organism evidence="8 9">
    <name type="scientific">Galendromus occidentalis</name>
    <name type="common">western predatory mite</name>
    <dbReference type="NCBI Taxonomy" id="34638"/>
    <lineage>
        <taxon>Eukaryota</taxon>
        <taxon>Metazoa</taxon>
        <taxon>Ecdysozoa</taxon>
        <taxon>Arthropoda</taxon>
        <taxon>Chelicerata</taxon>
        <taxon>Arachnida</taxon>
        <taxon>Acari</taxon>
        <taxon>Parasitiformes</taxon>
        <taxon>Mesostigmata</taxon>
        <taxon>Gamasina</taxon>
        <taxon>Phytoseioidea</taxon>
        <taxon>Phytoseiidae</taxon>
        <taxon>Typhlodrominae</taxon>
        <taxon>Galendromus</taxon>
    </lineage>
</organism>
<keyword evidence="8" id="KW-1185">Reference proteome</keyword>
<keyword evidence="7" id="KW-0732">Signal</keyword>
<dbReference type="GO" id="GO:0030003">
    <property type="term" value="P:intracellular monoatomic cation homeostasis"/>
    <property type="evidence" value="ECO:0007669"/>
    <property type="project" value="TreeGrafter"/>
</dbReference>
<feature type="transmembrane region" description="Helical" evidence="6">
    <location>
        <begin position="223"/>
        <end position="240"/>
    </location>
</feature>
<evidence type="ECO:0000256" key="2">
    <source>
        <dbReference type="ARBA" id="ARBA00006939"/>
    </source>
</evidence>
<feature type="transmembrane region" description="Helical" evidence="6">
    <location>
        <begin position="379"/>
        <end position="399"/>
    </location>
</feature>
<keyword evidence="3 6" id="KW-0812">Transmembrane</keyword>
<sequence length="478" mass="51727">MKNASSIVTVMFAVLAYVAGELSPATIREVIRRFHPAFSVTGNSTFDLQNLLDLTVQKKVNPGSYDSRDVNCIPDQRFSKMCSEGGECLSPRELVSAIRRPSRKEPLEVIFRELCPILLLQSHSCESFNNSLHQSLLSSSTASLPAAAKTKPEPFQVWLYGIISVTIISACSLTGLAIVPLLTRQLFHAMMNIFQGLAVGSLCGSAIFHLIPQAFDLTQQDGYLWKSLVVFGGIYFFYISERIMKLIGSLKKEEKKKINLNPITEEAGQLVDGNHGHPHGVSKDGSIASVAWLIIFGDGMHNFIDGLSLGAAFNTSILGGISISVAVICEEFPHELGDFAVLLGAGMSARQAVLYNFLSALTCFLGLAVGILVGDLTQGAPAVFAFAAGMFLYISLVGMMGEINESLEKVCGFLPQVRTLLLQNLGIVTGVVTMFVMAKFADVIDFETFSLTAEDRAAYSTSLEHINRNAKGMLGTGF</sequence>
<feature type="transmembrane region" description="Helical" evidence="6">
    <location>
        <begin position="420"/>
        <end position="441"/>
    </location>
</feature>
<dbReference type="InterPro" id="IPR050799">
    <property type="entry name" value="ZIP_Transporter"/>
</dbReference>
<evidence type="ECO:0000313" key="8">
    <source>
        <dbReference type="Proteomes" id="UP000694867"/>
    </source>
</evidence>
<dbReference type="GeneID" id="100903005"/>
<dbReference type="Proteomes" id="UP000694867">
    <property type="component" value="Unplaced"/>
</dbReference>
<feature type="transmembrane region" description="Helical" evidence="6">
    <location>
        <begin position="193"/>
        <end position="211"/>
    </location>
</feature>
<dbReference type="AlphaFoldDB" id="A0AAJ6QY90"/>
<dbReference type="Pfam" id="PF02535">
    <property type="entry name" value="Zip"/>
    <property type="match status" value="1"/>
</dbReference>
<dbReference type="InterPro" id="IPR003689">
    <property type="entry name" value="ZIP"/>
</dbReference>
<feature type="signal peptide" evidence="7">
    <location>
        <begin position="1"/>
        <end position="20"/>
    </location>
</feature>